<sequence>MEVQRRDGIDARMLPALLHSLLTESDRSSALGLCPATATWTKLRLACEGADVHRDKSNISPGFVQHVEDALKASPEGVGTRTAAALDNADVNSLSRTIEPWQRSRAEFKEEETILFNPELGKIEGYRCDNKTALQLSCTFDFNNGSLATDPFQVSRPEWMDAVAYDHGSWRRNRLQLLRSRMHIGWSRNHVTEGPEASAGPRGEQVRTGILAAVDGRPFSFVSMVLDEMTARREPVQLLHPEEALARQYRQRTRDMAQEDGASQLHGATAPLASKPVTTGRAAESEVCAYPGMLVTVRGFLDKSDCGTRFAVASIQGGCPLPPPRCRRVVSLPPHSPTTASCFKQKLDTRSVESCYRGHPVHIMVASAQFLSSCGEEVESRNLEMDILLNRVREEAPHILILFGPIVPSSLVSIGVSVPAVLPTLPHVDCTYIAFFRQLASRLRGIRTKVFVVPSTSDMANPHPLPQPPYSSSAFSSDPSLGQQITLLPNPSFLYVNEMRLLLTSADPLMEVGTQLAYPRNLSGHDELITSCCVSLLRQRSLFPNGGSSTLAMDPKRFPACMFDAAAGDQDSIPHIVIFPSNAKAGAASNKTHGAFACIAEDRLFVIPYSPRVATTSGRVEWTSVYVYPPPSQRDAEVDTEVGAGSDEQLAGQSETTPIVLQSRVTVRHYLYSVS</sequence>
<dbReference type="RefSeq" id="XP_067923423.1">
    <property type="nucleotide sequence ID" value="XM_068064600.1"/>
</dbReference>
<comment type="subcellular location">
    <subcellularLocation>
        <location evidence="1">Nucleus</location>
    </subcellularLocation>
</comment>
<keyword evidence="4" id="KW-0235">DNA replication</keyword>
<dbReference type="InterPro" id="IPR016722">
    <property type="entry name" value="DNA_pol_alpha_bsu"/>
</dbReference>
<dbReference type="OrthoDB" id="336885at2759"/>
<dbReference type="InterPro" id="IPR007185">
    <property type="entry name" value="DNA_pol_a/d/e_bsu"/>
</dbReference>
<evidence type="ECO:0000313" key="8">
    <source>
        <dbReference type="EMBL" id="PHJ21743.1"/>
    </source>
</evidence>
<dbReference type="GeneID" id="94427811"/>
<dbReference type="EMBL" id="MIGC01002054">
    <property type="protein sequence ID" value="PHJ21743.1"/>
    <property type="molecule type" value="Genomic_DNA"/>
</dbReference>
<dbReference type="Proteomes" id="UP000221165">
    <property type="component" value="Unassembled WGS sequence"/>
</dbReference>
<evidence type="ECO:0000256" key="3">
    <source>
        <dbReference type="ARBA" id="ARBA00018596"/>
    </source>
</evidence>
<accession>A0A2C6L1M5</accession>
<feature type="domain" description="DNA polymerase alpha/delta/epsilon subunit B" evidence="7">
    <location>
        <begin position="386"/>
        <end position="583"/>
    </location>
</feature>
<dbReference type="VEuPathDB" id="ToxoDB:CSUI_004409"/>
<keyword evidence="9" id="KW-1185">Reference proteome</keyword>
<comment type="caution">
    <text evidence="8">The sequence shown here is derived from an EMBL/GenBank/DDBJ whole genome shotgun (WGS) entry which is preliminary data.</text>
</comment>
<proteinExistence type="inferred from homology"/>
<dbReference type="PANTHER" id="PTHR23061">
    <property type="entry name" value="DNA POLYMERASE 2 ALPHA 70 KDA SUBUNIT"/>
    <property type="match status" value="1"/>
</dbReference>
<name>A0A2C6L1M5_9APIC</name>
<organism evidence="8 9">
    <name type="scientific">Cystoisospora suis</name>
    <dbReference type="NCBI Taxonomy" id="483139"/>
    <lineage>
        <taxon>Eukaryota</taxon>
        <taxon>Sar</taxon>
        <taxon>Alveolata</taxon>
        <taxon>Apicomplexa</taxon>
        <taxon>Conoidasida</taxon>
        <taxon>Coccidia</taxon>
        <taxon>Eucoccidiorida</taxon>
        <taxon>Eimeriorina</taxon>
        <taxon>Sarcocystidae</taxon>
        <taxon>Cystoisospora</taxon>
    </lineage>
</organism>
<evidence type="ECO:0000256" key="4">
    <source>
        <dbReference type="ARBA" id="ARBA00022705"/>
    </source>
</evidence>
<evidence type="ECO:0000259" key="7">
    <source>
        <dbReference type="Pfam" id="PF04042"/>
    </source>
</evidence>
<dbReference type="AlphaFoldDB" id="A0A2C6L1M5"/>
<reference evidence="8 9" key="1">
    <citation type="journal article" date="2017" name="Int. J. Parasitol.">
        <title>The genome of the protozoan parasite Cystoisospora suis and a reverse vaccinology approach to identify vaccine candidates.</title>
        <authorList>
            <person name="Palmieri N."/>
            <person name="Shrestha A."/>
            <person name="Ruttkowski B."/>
            <person name="Beck T."/>
            <person name="Vogl C."/>
            <person name="Tomley F."/>
            <person name="Blake D.P."/>
            <person name="Joachim A."/>
        </authorList>
    </citation>
    <scope>NUCLEOTIDE SEQUENCE [LARGE SCALE GENOMIC DNA]</scope>
    <source>
        <strain evidence="8 9">Wien I</strain>
    </source>
</reference>
<dbReference type="Pfam" id="PF04042">
    <property type="entry name" value="DNA_pol_E_B"/>
    <property type="match status" value="1"/>
</dbReference>
<evidence type="ECO:0000256" key="2">
    <source>
        <dbReference type="ARBA" id="ARBA00007299"/>
    </source>
</evidence>
<dbReference type="GO" id="GO:0005658">
    <property type="term" value="C:alpha DNA polymerase:primase complex"/>
    <property type="evidence" value="ECO:0007669"/>
    <property type="project" value="TreeGrafter"/>
</dbReference>
<feature type="region of interest" description="Disordered" evidence="6">
    <location>
        <begin position="255"/>
        <end position="277"/>
    </location>
</feature>
<dbReference type="GO" id="GO:0006270">
    <property type="term" value="P:DNA replication initiation"/>
    <property type="evidence" value="ECO:0007669"/>
    <property type="project" value="TreeGrafter"/>
</dbReference>
<evidence type="ECO:0000256" key="5">
    <source>
        <dbReference type="ARBA" id="ARBA00023242"/>
    </source>
</evidence>
<evidence type="ECO:0000256" key="1">
    <source>
        <dbReference type="ARBA" id="ARBA00004123"/>
    </source>
</evidence>
<protein>
    <recommendedName>
        <fullName evidence="3">DNA polymerase alpha subunit B</fullName>
    </recommendedName>
</protein>
<gene>
    <name evidence="8" type="ORF">CSUI_004409</name>
</gene>
<dbReference type="GO" id="GO:0003677">
    <property type="term" value="F:DNA binding"/>
    <property type="evidence" value="ECO:0007669"/>
    <property type="project" value="InterPro"/>
</dbReference>
<evidence type="ECO:0000313" key="9">
    <source>
        <dbReference type="Proteomes" id="UP000221165"/>
    </source>
</evidence>
<comment type="similarity">
    <text evidence="2">Belongs to the DNA polymerase alpha subunit B family.</text>
</comment>
<evidence type="ECO:0000256" key="6">
    <source>
        <dbReference type="SAM" id="MobiDB-lite"/>
    </source>
</evidence>
<dbReference type="PANTHER" id="PTHR23061:SF12">
    <property type="entry name" value="DNA POLYMERASE ALPHA SUBUNIT B"/>
    <property type="match status" value="1"/>
</dbReference>
<dbReference type="Gene3D" id="3.60.21.60">
    <property type="match status" value="1"/>
</dbReference>
<keyword evidence="5" id="KW-0539">Nucleus</keyword>